<dbReference type="SUPFAM" id="SSF49265">
    <property type="entry name" value="Fibronectin type III"/>
    <property type="match status" value="1"/>
</dbReference>
<dbReference type="SMART" id="SM00060">
    <property type="entry name" value="FN3"/>
    <property type="match status" value="2"/>
</dbReference>
<feature type="signal peptide" evidence="12">
    <location>
        <begin position="1"/>
        <end position="20"/>
    </location>
</feature>
<evidence type="ECO:0000259" key="13">
    <source>
        <dbReference type="PROSITE" id="PS50234"/>
    </source>
</evidence>
<evidence type="ECO:0000256" key="2">
    <source>
        <dbReference type="ARBA" id="ARBA00022525"/>
    </source>
</evidence>
<dbReference type="EMBL" id="JAURVH010001521">
    <property type="protein sequence ID" value="KAK5923275.1"/>
    <property type="molecule type" value="Genomic_DNA"/>
</dbReference>
<gene>
    <name evidence="15" type="ORF">CgunFtcFv8_000258</name>
</gene>
<evidence type="ECO:0000256" key="8">
    <source>
        <dbReference type="ARBA" id="ARBA00023157"/>
    </source>
</evidence>
<name>A0AAN8DJZ3_CHAGU</name>
<evidence type="ECO:0000256" key="10">
    <source>
        <dbReference type="ARBA" id="ARBA00046169"/>
    </source>
</evidence>
<feature type="compositionally biased region" description="Polar residues" evidence="11">
    <location>
        <begin position="280"/>
        <end position="290"/>
    </location>
</feature>
<dbReference type="Pfam" id="PF00092">
    <property type="entry name" value="VWA"/>
    <property type="match status" value="1"/>
</dbReference>
<evidence type="ECO:0000256" key="5">
    <source>
        <dbReference type="ARBA" id="ARBA00022729"/>
    </source>
</evidence>
<feature type="domain" description="VWFA" evidence="13">
    <location>
        <begin position="35"/>
        <end position="212"/>
    </location>
</feature>
<dbReference type="InterPro" id="IPR002035">
    <property type="entry name" value="VWF_A"/>
</dbReference>
<keyword evidence="2" id="KW-0964">Secreted</keyword>
<dbReference type="InterPro" id="IPR050525">
    <property type="entry name" value="ECM_Assembly_Org"/>
</dbReference>
<dbReference type="InterPro" id="IPR036116">
    <property type="entry name" value="FN3_sf"/>
</dbReference>
<feature type="compositionally biased region" description="Gly residues" evidence="11">
    <location>
        <begin position="257"/>
        <end position="275"/>
    </location>
</feature>
<evidence type="ECO:0000259" key="14">
    <source>
        <dbReference type="PROSITE" id="PS50853"/>
    </source>
</evidence>
<sequence length="538" mass="57624">MESRVLTWMLLCVLLRPLAAQNPAPEGVLNCCEGDVLFLLDSSGSVSSYEHSRMLTFLSELLLPFSLGEDQVRIGLLQVGTQPRLEFGFGTYSTQSGLQGALKNTKPLRGDTNTVEALRIAKESVLRPRASDEARAGLPRVLVWLTDGVKPGDVIGPMAELREEGVAVLVVSTGHGNYQVLRQVVSPPIESNLYFVDIDDLSIITEDLRDAIIEIIRAERMNVRDVSTNSATLNWRPVLSGLNGYYEIRFGPVLTGGGGDGGAGGSGTSPSTGGGDHQRITQSADSSTARLTGLKPDTTYTATLTPESNDQAFNMLSVTFTTQPEVLSPAVVTLSESGPTSVRVSWGPSQPDQITSYYIEYSALPRGKLHAFTVGRTQNSTLLRDLQPDTTYLVTVSARHTSGTEKAMSVKVCTPEVTPALADLQLTTVSSDSVQVDWKSSAGGLRGVLAHLGGAAELHHWPALILLFAARLSVNAPHTPPPSDQSVCVTHLPDGARGGTVLHGTIPNRCISIRLPILASLSCKCTTPNMEGRWQEEC</sequence>
<comment type="subcellular location">
    <subcellularLocation>
        <location evidence="1">Secreted</location>
        <location evidence="1">Extracellular space</location>
        <location evidence="1">Extracellular matrix</location>
        <location evidence="1">Basement membrane</location>
    </subcellularLocation>
</comment>
<dbReference type="InterPro" id="IPR036465">
    <property type="entry name" value="vWFA_dom_sf"/>
</dbReference>
<organism evidence="15 16">
    <name type="scientific">Champsocephalus gunnari</name>
    <name type="common">Mackerel icefish</name>
    <dbReference type="NCBI Taxonomy" id="52237"/>
    <lineage>
        <taxon>Eukaryota</taxon>
        <taxon>Metazoa</taxon>
        <taxon>Chordata</taxon>
        <taxon>Craniata</taxon>
        <taxon>Vertebrata</taxon>
        <taxon>Euteleostomi</taxon>
        <taxon>Actinopterygii</taxon>
        <taxon>Neopterygii</taxon>
        <taxon>Teleostei</taxon>
        <taxon>Neoteleostei</taxon>
        <taxon>Acanthomorphata</taxon>
        <taxon>Eupercaria</taxon>
        <taxon>Perciformes</taxon>
        <taxon>Notothenioidei</taxon>
        <taxon>Channichthyidae</taxon>
        <taxon>Champsocephalus</taxon>
    </lineage>
</organism>
<dbReference type="InterPro" id="IPR013783">
    <property type="entry name" value="Ig-like_fold"/>
</dbReference>
<comment type="function">
    <text evidence="10">Promotes matrix assembly. Involved in the organization of skeletal muscles and in the formation of neuromuscular junctions.</text>
</comment>
<dbReference type="GO" id="GO:0005604">
    <property type="term" value="C:basement membrane"/>
    <property type="evidence" value="ECO:0007669"/>
    <property type="project" value="UniProtKB-SubCell"/>
</dbReference>
<evidence type="ECO:0000256" key="9">
    <source>
        <dbReference type="ARBA" id="ARBA00029542"/>
    </source>
</evidence>
<keyword evidence="5 12" id="KW-0732">Signal</keyword>
<evidence type="ECO:0000313" key="15">
    <source>
        <dbReference type="EMBL" id="KAK5923275.1"/>
    </source>
</evidence>
<dbReference type="SMART" id="SM00327">
    <property type="entry name" value="VWA"/>
    <property type="match status" value="1"/>
</dbReference>
<evidence type="ECO:0000256" key="1">
    <source>
        <dbReference type="ARBA" id="ARBA00004302"/>
    </source>
</evidence>
<evidence type="ECO:0000256" key="6">
    <source>
        <dbReference type="ARBA" id="ARBA00022737"/>
    </source>
</evidence>
<keyword evidence="6" id="KW-0677">Repeat</keyword>
<dbReference type="Proteomes" id="UP001331515">
    <property type="component" value="Unassembled WGS sequence"/>
</dbReference>
<keyword evidence="4" id="KW-0597">Phosphoprotein</keyword>
<reference evidence="15 16" key="1">
    <citation type="journal article" date="2023" name="Mol. Biol. Evol.">
        <title>Genomics of Secondarily Temperate Adaptation in the Only Non-Antarctic Icefish.</title>
        <authorList>
            <person name="Rivera-Colon A.G."/>
            <person name="Rayamajhi N."/>
            <person name="Minhas B.F."/>
            <person name="Madrigal G."/>
            <person name="Bilyk K.T."/>
            <person name="Yoon V."/>
            <person name="Hune M."/>
            <person name="Gregory S."/>
            <person name="Cheng C.H.C."/>
            <person name="Catchen J.M."/>
        </authorList>
    </citation>
    <scope>NUCLEOTIDE SEQUENCE [LARGE SCALE GENOMIC DNA]</scope>
    <source>
        <tissue evidence="15">White muscle</tissue>
    </source>
</reference>
<dbReference type="InterPro" id="IPR003961">
    <property type="entry name" value="FN3_dom"/>
</dbReference>
<dbReference type="Gene3D" id="3.40.50.410">
    <property type="entry name" value="von Willebrand factor, type A domain"/>
    <property type="match status" value="1"/>
</dbReference>
<evidence type="ECO:0000256" key="11">
    <source>
        <dbReference type="SAM" id="MobiDB-lite"/>
    </source>
</evidence>
<dbReference type="SUPFAM" id="SSF53300">
    <property type="entry name" value="vWA-like"/>
    <property type="match status" value="1"/>
</dbReference>
<dbReference type="PANTHER" id="PTHR24020:SF77">
    <property type="entry name" value="VON WILLEBRAND FACTOR A DOMAIN-CONTAINING PROTEIN 1"/>
    <property type="match status" value="1"/>
</dbReference>
<dbReference type="PANTHER" id="PTHR24020">
    <property type="entry name" value="COLLAGEN ALPHA"/>
    <property type="match status" value="1"/>
</dbReference>
<evidence type="ECO:0000313" key="16">
    <source>
        <dbReference type="Proteomes" id="UP001331515"/>
    </source>
</evidence>
<dbReference type="FunFam" id="2.60.40.10:FF:002705">
    <property type="entry name" value="von Willebrand factor A domain containing 1"/>
    <property type="match status" value="1"/>
</dbReference>
<dbReference type="PRINTS" id="PR00453">
    <property type="entry name" value="VWFADOMAIN"/>
</dbReference>
<evidence type="ECO:0000256" key="7">
    <source>
        <dbReference type="ARBA" id="ARBA00022869"/>
    </source>
</evidence>
<keyword evidence="3" id="KW-0272">Extracellular matrix</keyword>
<protein>
    <recommendedName>
        <fullName evidence="9">von Willebrand factor A domain-containing protein 1</fullName>
    </recommendedName>
</protein>
<evidence type="ECO:0000256" key="4">
    <source>
        <dbReference type="ARBA" id="ARBA00022553"/>
    </source>
</evidence>
<keyword evidence="7" id="KW-0084">Basement membrane</keyword>
<dbReference type="CDD" id="cd00063">
    <property type="entry name" value="FN3"/>
    <property type="match status" value="2"/>
</dbReference>
<dbReference type="AlphaFoldDB" id="A0AAN8DJZ3"/>
<comment type="caution">
    <text evidence="15">The sequence shown here is derived from an EMBL/GenBank/DDBJ whole genome shotgun (WGS) entry which is preliminary data.</text>
</comment>
<dbReference type="PROSITE" id="PS50853">
    <property type="entry name" value="FN3"/>
    <property type="match status" value="2"/>
</dbReference>
<accession>A0AAN8DJZ3</accession>
<dbReference type="Gene3D" id="2.60.40.10">
    <property type="entry name" value="Immunoglobulins"/>
    <property type="match status" value="2"/>
</dbReference>
<keyword evidence="16" id="KW-1185">Reference proteome</keyword>
<evidence type="ECO:0000256" key="3">
    <source>
        <dbReference type="ARBA" id="ARBA00022530"/>
    </source>
</evidence>
<evidence type="ECO:0000256" key="12">
    <source>
        <dbReference type="SAM" id="SignalP"/>
    </source>
</evidence>
<feature type="domain" description="Fibronectin type-III" evidence="14">
    <location>
        <begin position="328"/>
        <end position="420"/>
    </location>
</feature>
<feature type="region of interest" description="Disordered" evidence="11">
    <location>
        <begin position="257"/>
        <end position="294"/>
    </location>
</feature>
<feature type="domain" description="Fibronectin type-III" evidence="14">
    <location>
        <begin position="217"/>
        <end position="325"/>
    </location>
</feature>
<feature type="chain" id="PRO_5042813271" description="von Willebrand factor A domain-containing protein 1" evidence="12">
    <location>
        <begin position="21"/>
        <end position="538"/>
    </location>
</feature>
<dbReference type="Pfam" id="PF00041">
    <property type="entry name" value="fn3"/>
    <property type="match status" value="2"/>
</dbReference>
<keyword evidence="8" id="KW-1015">Disulfide bond</keyword>
<proteinExistence type="predicted"/>
<dbReference type="PROSITE" id="PS50234">
    <property type="entry name" value="VWFA"/>
    <property type="match status" value="1"/>
</dbReference>